<proteinExistence type="predicted"/>
<evidence type="ECO:0000313" key="2">
    <source>
        <dbReference type="Proteomes" id="UP000887159"/>
    </source>
</evidence>
<dbReference type="AlphaFoldDB" id="A0A8X6RTB2"/>
<sequence length="112" mass="12920">MVEETSQQEATYRDSPLALLETFRTMAFFTRHPRARGGNRNFPAPLKFNDQSSHGLVIDVVKLWARIIVQTHVGISRLKSIQVRSSRCPDVEFWRIGYSPRYYPGHLTKAQS</sequence>
<keyword evidence="2" id="KW-1185">Reference proteome</keyword>
<dbReference type="Proteomes" id="UP000887159">
    <property type="component" value="Unassembled WGS sequence"/>
</dbReference>
<gene>
    <name evidence="1" type="ORF">TNCV_4001731</name>
</gene>
<organism evidence="1 2">
    <name type="scientific">Trichonephila clavipes</name>
    <name type="common">Golden silk orbweaver</name>
    <name type="synonym">Nephila clavipes</name>
    <dbReference type="NCBI Taxonomy" id="2585209"/>
    <lineage>
        <taxon>Eukaryota</taxon>
        <taxon>Metazoa</taxon>
        <taxon>Ecdysozoa</taxon>
        <taxon>Arthropoda</taxon>
        <taxon>Chelicerata</taxon>
        <taxon>Arachnida</taxon>
        <taxon>Araneae</taxon>
        <taxon>Araneomorphae</taxon>
        <taxon>Entelegynae</taxon>
        <taxon>Araneoidea</taxon>
        <taxon>Nephilidae</taxon>
        <taxon>Trichonephila</taxon>
    </lineage>
</organism>
<comment type="caution">
    <text evidence="1">The sequence shown here is derived from an EMBL/GenBank/DDBJ whole genome shotgun (WGS) entry which is preliminary data.</text>
</comment>
<reference evidence="1" key="1">
    <citation type="submission" date="2020-08" db="EMBL/GenBank/DDBJ databases">
        <title>Multicomponent nature underlies the extraordinary mechanical properties of spider dragline silk.</title>
        <authorList>
            <person name="Kono N."/>
            <person name="Nakamura H."/>
            <person name="Mori M."/>
            <person name="Yoshida Y."/>
            <person name="Ohtoshi R."/>
            <person name="Malay A.D."/>
            <person name="Moran D.A.P."/>
            <person name="Tomita M."/>
            <person name="Numata K."/>
            <person name="Arakawa K."/>
        </authorList>
    </citation>
    <scope>NUCLEOTIDE SEQUENCE</scope>
</reference>
<name>A0A8X6RTB2_TRICX</name>
<dbReference type="EMBL" id="BMAU01021202">
    <property type="protein sequence ID" value="GFX98404.1"/>
    <property type="molecule type" value="Genomic_DNA"/>
</dbReference>
<protein>
    <submittedName>
        <fullName evidence="1">Uncharacterized protein</fullName>
    </submittedName>
</protein>
<evidence type="ECO:0000313" key="1">
    <source>
        <dbReference type="EMBL" id="GFX98404.1"/>
    </source>
</evidence>
<accession>A0A8X6RTB2</accession>